<gene>
    <name evidence="1" type="ORF">R3W88_011505</name>
</gene>
<dbReference type="AlphaFoldDB" id="A0AAV9LA76"/>
<evidence type="ECO:0000313" key="1">
    <source>
        <dbReference type="EMBL" id="KAK4721272.1"/>
    </source>
</evidence>
<organism evidence="1 2">
    <name type="scientific">Solanum pinnatisectum</name>
    <name type="common">tansyleaf nightshade</name>
    <dbReference type="NCBI Taxonomy" id="50273"/>
    <lineage>
        <taxon>Eukaryota</taxon>
        <taxon>Viridiplantae</taxon>
        <taxon>Streptophyta</taxon>
        <taxon>Embryophyta</taxon>
        <taxon>Tracheophyta</taxon>
        <taxon>Spermatophyta</taxon>
        <taxon>Magnoliopsida</taxon>
        <taxon>eudicotyledons</taxon>
        <taxon>Gunneridae</taxon>
        <taxon>Pentapetalae</taxon>
        <taxon>asterids</taxon>
        <taxon>lamiids</taxon>
        <taxon>Solanales</taxon>
        <taxon>Solanaceae</taxon>
        <taxon>Solanoideae</taxon>
        <taxon>Solaneae</taxon>
        <taxon>Solanum</taxon>
    </lineage>
</organism>
<dbReference type="EMBL" id="JAWPEI010000007">
    <property type="protein sequence ID" value="KAK4721272.1"/>
    <property type="molecule type" value="Genomic_DNA"/>
</dbReference>
<protein>
    <submittedName>
        <fullName evidence="1">Uncharacterized protein</fullName>
    </submittedName>
</protein>
<accession>A0AAV9LA76</accession>
<name>A0AAV9LA76_9SOLN</name>
<proteinExistence type="predicted"/>
<keyword evidence="2" id="KW-1185">Reference proteome</keyword>
<sequence length="80" mass="9094">MVQITFKPLTLKGLRETFLDALHDARNLNFQVKSNPRNNLIYGQRRCGKGRNASPLRPVIPKNTCPPVLPRLVKIGLLKF</sequence>
<comment type="caution">
    <text evidence="1">The sequence shown here is derived from an EMBL/GenBank/DDBJ whole genome shotgun (WGS) entry which is preliminary data.</text>
</comment>
<reference evidence="1 2" key="1">
    <citation type="submission" date="2023-10" db="EMBL/GenBank/DDBJ databases">
        <title>Genome-Wide Identification Analysis in wild type Solanum Pinnatisectum Reveals Some Genes Defensing Phytophthora Infestans.</title>
        <authorList>
            <person name="Sun C."/>
        </authorList>
    </citation>
    <scope>NUCLEOTIDE SEQUENCE [LARGE SCALE GENOMIC DNA]</scope>
    <source>
        <strain evidence="1">LQN</strain>
        <tissue evidence="1">Leaf</tissue>
    </source>
</reference>
<dbReference type="Proteomes" id="UP001311915">
    <property type="component" value="Unassembled WGS sequence"/>
</dbReference>
<evidence type="ECO:0000313" key="2">
    <source>
        <dbReference type="Proteomes" id="UP001311915"/>
    </source>
</evidence>